<keyword evidence="2" id="KW-1185">Reference proteome</keyword>
<sequence length="81" mass="9504">MNAEQKLNLKPRQKTKSIISSSSFLFYTKLRLKLTQLYALTASSRGTQFPITLTAHLKQTRDATNRLQFVHFQLNRRTRIH</sequence>
<organism evidence="1 2">
    <name type="scientific">Atta colombica</name>
    <dbReference type="NCBI Taxonomy" id="520822"/>
    <lineage>
        <taxon>Eukaryota</taxon>
        <taxon>Metazoa</taxon>
        <taxon>Ecdysozoa</taxon>
        <taxon>Arthropoda</taxon>
        <taxon>Hexapoda</taxon>
        <taxon>Insecta</taxon>
        <taxon>Pterygota</taxon>
        <taxon>Neoptera</taxon>
        <taxon>Endopterygota</taxon>
        <taxon>Hymenoptera</taxon>
        <taxon>Apocrita</taxon>
        <taxon>Aculeata</taxon>
        <taxon>Formicoidea</taxon>
        <taxon>Formicidae</taxon>
        <taxon>Myrmicinae</taxon>
        <taxon>Atta</taxon>
    </lineage>
</organism>
<proteinExistence type="predicted"/>
<dbReference type="STRING" id="520822.A0A195B948"/>
<reference evidence="1 2" key="1">
    <citation type="submission" date="2015-09" db="EMBL/GenBank/DDBJ databases">
        <title>Atta colombica WGS genome.</title>
        <authorList>
            <person name="Nygaard S."/>
            <person name="Hu H."/>
            <person name="Boomsma J."/>
            <person name="Zhang G."/>
        </authorList>
    </citation>
    <scope>NUCLEOTIDE SEQUENCE [LARGE SCALE GENOMIC DNA]</scope>
    <source>
        <strain evidence="1">Treedump-2</strain>
        <tissue evidence="1">Whole body</tissue>
    </source>
</reference>
<gene>
    <name evidence="1" type="ORF">ALC53_08758</name>
</gene>
<dbReference type="EMBL" id="KQ976556">
    <property type="protein sequence ID" value="KYM80757.1"/>
    <property type="molecule type" value="Genomic_DNA"/>
</dbReference>
<accession>A0A195B948</accession>
<evidence type="ECO:0000313" key="2">
    <source>
        <dbReference type="Proteomes" id="UP000078540"/>
    </source>
</evidence>
<evidence type="ECO:0000313" key="1">
    <source>
        <dbReference type="EMBL" id="KYM80757.1"/>
    </source>
</evidence>
<name>A0A195B948_9HYME</name>
<dbReference type="AlphaFoldDB" id="A0A195B948"/>
<protein>
    <submittedName>
        <fullName evidence="1">Uncharacterized protein</fullName>
    </submittedName>
</protein>
<dbReference type="Proteomes" id="UP000078540">
    <property type="component" value="Unassembled WGS sequence"/>
</dbReference>